<evidence type="ECO:0000256" key="1">
    <source>
        <dbReference type="SAM" id="Phobius"/>
    </source>
</evidence>
<dbReference type="AlphaFoldDB" id="A0A816DYW0"/>
<dbReference type="Pfam" id="PF03385">
    <property type="entry name" value="STELLO"/>
    <property type="match status" value="1"/>
</dbReference>
<dbReference type="PANTHER" id="PTHR31362">
    <property type="entry name" value="GLYCOSYLTRANSFERASE STELLO1-RELATED"/>
    <property type="match status" value="1"/>
</dbReference>
<organism evidence="3 7">
    <name type="scientific">Rotaria magnacalcarata</name>
    <dbReference type="NCBI Taxonomy" id="392030"/>
    <lineage>
        <taxon>Eukaryota</taxon>
        <taxon>Metazoa</taxon>
        <taxon>Spiralia</taxon>
        <taxon>Gnathifera</taxon>
        <taxon>Rotifera</taxon>
        <taxon>Eurotatoria</taxon>
        <taxon>Bdelloidea</taxon>
        <taxon>Philodinida</taxon>
        <taxon>Philodinidae</taxon>
        <taxon>Rotaria</taxon>
    </lineage>
</organism>
<protein>
    <submittedName>
        <fullName evidence="3">Uncharacterized protein</fullName>
    </submittedName>
</protein>
<dbReference type="OrthoDB" id="408493at2759"/>
<evidence type="ECO:0000313" key="6">
    <source>
        <dbReference type="EMBL" id="CAF4104629.1"/>
    </source>
</evidence>
<dbReference type="Proteomes" id="UP000663824">
    <property type="component" value="Unassembled WGS sequence"/>
</dbReference>
<dbReference type="PANTHER" id="PTHR31362:SF0">
    <property type="entry name" value="EXOSTOSIN DOMAIN-CONTAINING PROTEIN-RELATED"/>
    <property type="match status" value="1"/>
</dbReference>
<dbReference type="EMBL" id="CAJNOW010015281">
    <property type="protein sequence ID" value="CAF1640575.1"/>
    <property type="molecule type" value="Genomic_DNA"/>
</dbReference>
<evidence type="ECO:0000313" key="4">
    <source>
        <dbReference type="EMBL" id="CAF2080108.1"/>
    </source>
</evidence>
<evidence type="ECO:0000313" key="3">
    <source>
        <dbReference type="EMBL" id="CAF1640575.1"/>
    </source>
</evidence>
<accession>A0A816DYW0</accession>
<keyword evidence="1" id="KW-0472">Membrane</keyword>
<proteinExistence type="predicted"/>
<evidence type="ECO:0000313" key="5">
    <source>
        <dbReference type="EMBL" id="CAF3867823.1"/>
    </source>
</evidence>
<evidence type="ECO:0000313" key="2">
    <source>
        <dbReference type="EMBL" id="CAF1510821.1"/>
    </source>
</evidence>
<dbReference type="EMBL" id="CAJNOV010013139">
    <property type="protein sequence ID" value="CAF1510821.1"/>
    <property type="molecule type" value="Genomic_DNA"/>
</dbReference>
<keyword evidence="1" id="KW-1133">Transmembrane helix</keyword>
<dbReference type="InterPro" id="IPR005049">
    <property type="entry name" value="STL-like"/>
</dbReference>
<dbReference type="Proteomes" id="UP000676336">
    <property type="component" value="Unassembled WGS sequence"/>
</dbReference>
<evidence type="ECO:0000313" key="7">
    <source>
        <dbReference type="Proteomes" id="UP000663834"/>
    </source>
</evidence>
<dbReference type="EMBL" id="CAJOBI010008131">
    <property type="protein sequence ID" value="CAF4104629.1"/>
    <property type="molecule type" value="Genomic_DNA"/>
</dbReference>
<reference evidence="3" key="1">
    <citation type="submission" date="2021-02" db="EMBL/GenBank/DDBJ databases">
        <authorList>
            <person name="Nowell W R."/>
        </authorList>
    </citation>
    <scope>NUCLEOTIDE SEQUENCE</scope>
</reference>
<dbReference type="Proteomes" id="UP000681967">
    <property type="component" value="Unassembled WGS sequence"/>
</dbReference>
<gene>
    <name evidence="5" type="ORF">BYL167_LOCUS6750</name>
    <name evidence="2" type="ORF">CJN711_LOCUS27803</name>
    <name evidence="3" type="ORF">KQP761_LOCUS27990</name>
    <name evidence="4" type="ORF">MBJ925_LOCUS18381</name>
    <name evidence="6" type="ORF">SMN809_LOCUS17511</name>
</gene>
<dbReference type="Proteomes" id="UP000663834">
    <property type="component" value="Unassembled WGS sequence"/>
</dbReference>
<sequence>MTFNKTLLYYIVVFLILVLTIVLYLPRKHLRYILNDVDEFSKHPTLPIWSSISAEHFHKASIATSNYNVSFIESQISLLPLSVEDAYSLRWIVITSINYPTTAIKKLSKLKGWSLVLVADTSTPKNWSHPNCVFLSIESQKKLSFETHRMIPYRNYGRKTIGYLYAIQHGAQIIYETDDDNELISSIEEQVLALNVEPTSKNAYFLPGHSQTLNSFTSNPFSHTRASDISVNDKTPTYLTMEEQITINPYQYFGQSTVWPRGYPVRLIGDETLMNISLSTVRPLIQQGLANGDPDVDAIFRLSRTNRHRRINIQFQEKPPVAVSHGLLVPFNSQNTLFHYDAFWALWIPTTTTFRVCDIWRGYFVQRLLWELEPQATLTFHSPSVFQKRNPHNYLRDFEDELQLYTQAEKLIIFLRKWSCSHGGSYLKGVRDCSEFFNKIFFLASDMAEAKFWEVKDVWLCRAFLIDMIKNGYKFDLKHVISPIKSGTTVIQTKNNTTSNSNINHEISGKQFVPTRVAVCISGQPRTLNTVVPPVLPFMTVHPRVYQDRSTWRTSVVANHTTAMNIQSFLFDRLPAFDVFMYVSTREKHNREPRVNDTSICEPLRPRSSSNHLLCSVVKEVDITNPSTNLPIFNKYAYATDMRLRQGLLQQLNGLLQCNAMRKEYSRKSGIKYTHWIRLRPDDVFFESFPSIADIRFFDEITQKPIVTFASKTECCCGNEDWFGVGTKETMDVYFDRINVLEQFNSSSAWTAETFAMYALNKTVQAQLISNNPMIQVCISKPPDRKYVGEP</sequence>
<dbReference type="Proteomes" id="UP000663855">
    <property type="component" value="Unassembled WGS sequence"/>
</dbReference>
<dbReference type="EMBL" id="CAJNRE010009183">
    <property type="protein sequence ID" value="CAF2080108.1"/>
    <property type="molecule type" value="Genomic_DNA"/>
</dbReference>
<comment type="caution">
    <text evidence="3">The sequence shown here is derived from an EMBL/GenBank/DDBJ whole genome shotgun (WGS) entry which is preliminary data.</text>
</comment>
<dbReference type="EMBL" id="CAJOBH010001677">
    <property type="protein sequence ID" value="CAF3867823.1"/>
    <property type="molecule type" value="Genomic_DNA"/>
</dbReference>
<keyword evidence="1" id="KW-0812">Transmembrane</keyword>
<name>A0A816DYW0_9BILA</name>
<feature type="transmembrane region" description="Helical" evidence="1">
    <location>
        <begin position="7"/>
        <end position="25"/>
    </location>
</feature>